<dbReference type="InterPro" id="IPR011990">
    <property type="entry name" value="TPR-like_helical_dom_sf"/>
</dbReference>
<keyword evidence="2" id="KW-1185">Reference proteome</keyword>
<accession>A0A1X7MZ42</accession>
<dbReference type="SMART" id="SM00671">
    <property type="entry name" value="SEL1"/>
    <property type="match status" value="2"/>
</dbReference>
<dbReference type="Gene3D" id="1.25.40.10">
    <property type="entry name" value="Tetratricopeptide repeat domain"/>
    <property type="match status" value="1"/>
</dbReference>
<dbReference type="AlphaFoldDB" id="A0A1X7MZ42"/>
<gene>
    <name evidence="1" type="ORF">SAMN02982922_1015</name>
</gene>
<sequence>MRTTGSRDKLLAVNERLGAGWFFLVLAANALMPVAAPAQETSVLELVDECDILAAHPDDPERYADGVADDAIVPKLAVMACEAAIEQGAVPRYIFQLGRALLAGNKRSEAFAQFNKAADAGYAAASAYLGDAYQFGYGTEIDPAMALAAYQKAVAGGFEIAKVQIDQLQFNPQMYTGEFLPAFFNSDFASINGKSKDEGVGPLARNYVFNLVQTVMNECGEVLSPASVPKLFRYRYPSGWTAQADENVAVAIQTSVAEYDGQAFLKRHGCEGAVAKHVFSRMNAFFSEQ</sequence>
<evidence type="ECO:0008006" key="3">
    <source>
        <dbReference type="Google" id="ProtNLM"/>
    </source>
</evidence>
<name>A0A1X7MZ42_9HYPH</name>
<dbReference type="InterPro" id="IPR006597">
    <property type="entry name" value="Sel1-like"/>
</dbReference>
<dbReference type="EMBL" id="FXBL01000004">
    <property type="protein sequence ID" value="SMH30185.1"/>
    <property type="molecule type" value="Genomic_DNA"/>
</dbReference>
<reference evidence="1 2" key="1">
    <citation type="submission" date="2017-04" db="EMBL/GenBank/DDBJ databases">
        <authorList>
            <person name="Afonso C.L."/>
            <person name="Miller P.J."/>
            <person name="Scott M.A."/>
            <person name="Spackman E."/>
            <person name="Goraichik I."/>
            <person name="Dimitrov K.M."/>
            <person name="Suarez D.L."/>
            <person name="Swayne D.E."/>
        </authorList>
    </citation>
    <scope>NUCLEOTIDE SEQUENCE [LARGE SCALE GENOMIC DNA]</scope>
    <source>
        <strain evidence="1 2">B5P</strain>
    </source>
</reference>
<evidence type="ECO:0000313" key="2">
    <source>
        <dbReference type="Proteomes" id="UP000193083"/>
    </source>
</evidence>
<evidence type="ECO:0000313" key="1">
    <source>
        <dbReference type="EMBL" id="SMH30185.1"/>
    </source>
</evidence>
<organism evidence="1 2">
    <name type="scientific">Mesorhizobium australicum</name>
    <dbReference type="NCBI Taxonomy" id="536018"/>
    <lineage>
        <taxon>Bacteria</taxon>
        <taxon>Pseudomonadati</taxon>
        <taxon>Pseudomonadota</taxon>
        <taxon>Alphaproteobacteria</taxon>
        <taxon>Hyphomicrobiales</taxon>
        <taxon>Phyllobacteriaceae</taxon>
        <taxon>Mesorhizobium</taxon>
    </lineage>
</organism>
<protein>
    <recommendedName>
        <fullName evidence="3">Sel1 repeat family protein</fullName>
    </recommendedName>
</protein>
<proteinExistence type="predicted"/>
<dbReference type="SUPFAM" id="SSF81901">
    <property type="entry name" value="HCP-like"/>
    <property type="match status" value="1"/>
</dbReference>
<dbReference type="Proteomes" id="UP000193083">
    <property type="component" value="Unassembled WGS sequence"/>
</dbReference>